<evidence type="ECO:0000256" key="10">
    <source>
        <dbReference type="ARBA" id="ARBA00022960"/>
    </source>
</evidence>
<dbReference type="SUPFAM" id="SSF53448">
    <property type="entry name" value="Nucleotide-diphospho-sugar transferases"/>
    <property type="match status" value="1"/>
</dbReference>
<reference evidence="21 22" key="1">
    <citation type="submission" date="2018-12" db="EMBL/GenBank/DDBJ databases">
        <authorList>
            <person name="Chong R.A."/>
        </authorList>
    </citation>
    <scope>NUCLEOTIDE SEQUENCE [LARGE SCALE GENOMIC DNA]</scope>
    <source>
        <strain evidence="21 22">Ala</strain>
    </source>
</reference>
<dbReference type="EC" id="2.3.1.157" evidence="18"/>
<comment type="subunit">
    <text evidence="18">Homotrimer.</text>
</comment>
<dbReference type="GO" id="GO:0019134">
    <property type="term" value="F:glucosamine-1-phosphate N-acetyltransferase activity"/>
    <property type="evidence" value="ECO:0007669"/>
    <property type="project" value="UniProtKB-UniRule"/>
</dbReference>
<evidence type="ECO:0000256" key="9">
    <source>
        <dbReference type="ARBA" id="ARBA00022842"/>
    </source>
</evidence>
<feature type="binding site" evidence="18">
    <location>
        <position position="227"/>
    </location>
    <ligand>
        <name>UDP-N-acetyl-alpha-D-glucosamine</name>
        <dbReference type="ChEBI" id="CHEBI:57705"/>
    </ligand>
</feature>
<dbReference type="Pfam" id="PF00132">
    <property type="entry name" value="Hexapep"/>
    <property type="match status" value="1"/>
</dbReference>
<feature type="binding site" evidence="18">
    <location>
        <position position="405"/>
    </location>
    <ligand>
        <name>acetyl-CoA</name>
        <dbReference type="ChEBI" id="CHEBI:57288"/>
    </ligand>
</feature>
<dbReference type="Pfam" id="PF25087">
    <property type="entry name" value="GMPPB_C"/>
    <property type="match status" value="1"/>
</dbReference>
<dbReference type="GO" id="GO:0009252">
    <property type="term" value="P:peptidoglycan biosynthetic process"/>
    <property type="evidence" value="ECO:0007669"/>
    <property type="project" value="UniProtKB-UniRule"/>
</dbReference>
<comment type="cofactor">
    <cofactor evidence="18">
        <name>Mg(2+)</name>
        <dbReference type="ChEBI" id="CHEBI:18420"/>
    </cofactor>
    <text evidence="18">Binds 1 Mg(2+) ion per subunit.</text>
</comment>
<comment type="pathway">
    <text evidence="18">Bacterial outer membrane biogenesis; LPS lipid A biosynthesis.</text>
</comment>
<feature type="binding site" evidence="18">
    <location>
        <position position="76"/>
    </location>
    <ligand>
        <name>UDP-N-acetyl-alpha-D-glucosamine</name>
        <dbReference type="ChEBI" id="CHEBI:57705"/>
    </ligand>
</feature>
<keyword evidence="4 18" id="KW-0963">Cytoplasm</keyword>
<dbReference type="GO" id="GO:0016020">
    <property type="term" value="C:membrane"/>
    <property type="evidence" value="ECO:0007669"/>
    <property type="project" value="GOC"/>
</dbReference>
<dbReference type="PROSITE" id="PS00101">
    <property type="entry name" value="HEXAPEP_TRANSFERASES"/>
    <property type="match status" value="1"/>
</dbReference>
<dbReference type="PANTHER" id="PTHR43584:SF3">
    <property type="entry name" value="BIFUNCTIONAL PROTEIN GLMU"/>
    <property type="match status" value="1"/>
</dbReference>
<feature type="binding site" evidence="18">
    <location>
        <position position="105"/>
    </location>
    <ligand>
        <name>Mg(2+)</name>
        <dbReference type="ChEBI" id="CHEBI:18420"/>
    </ligand>
</feature>
<dbReference type="GO" id="GO:0000902">
    <property type="term" value="P:cell morphogenesis"/>
    <property type="evidence" value="ECO:0007669"/>
    <property type="project" value="UniProtKB-UniRule"/>
</dbReference>
<feature type="domain" description="Mannose-1-phosphate guanyltransferase C-terminal" evidence="20">
    <location>
        <begin position="268"/>
        <end position="345"/>
    </location>
</feature>
<comment type="subcellular location">
    <subcellularLocation>
        <location evidence="1 18">Cytoplasm</location>
    </subcellularLocation>
</comment>
<evidence type="ECO:0000256" key="1">
    <source>
        <dbReference type="ARBA" id="ARBA00004496"/>
    </source>
</evidence>
<evidence type="ECO:0000256" key="12">
    <source>
        <dbReference type="ARBA" id="ARBA00023268"/>
    </source>
</evidence>
<dbReference type="CDD" id="cd03353">
    <property type="entry name" value="LbH_GlmU_C"/>
    <property type="match status" value="1"/>
</dbReference>
<dbReference type="UniPathway" id="UPA00113">
    <property type="reaction ID" value="UER00532"/>
</dbReference>
<feature type="binding site" evidence="18">
    <location>
        <position position="333"/>
    </location>
    <ligand>
        <name>UDP-N-acetyl-alpha-D-glucosamine</name>
        <dbReference type="ChEBI" id="CHEBI:57705"/>
    </ligand>
</feature>
<comment type="catalytic activity">
    <reaction evidence="16 18">
        <text>N-acetyl-alpha-D-glucosamine 1-phosphate + UTP + H(+) = UDP-N-acetyl-alpha-D-glucosamine + diphosphate</text>
        <dbReference type="Rhea" id="RHEA:13509"/>
        <dbReference type="ChEBI" id="CHEBI:15378"/>
        <dbReference type="ChEBI" id="CHEBI:33019"/>
        <dbReference type="ChEBI" id="CHEBI:46398"/>
        <dbReference type="ChEBI" id="CHEBI:57705"/>
        <dbReference type="ChEBI" id="CHEBI:57776"/>
        <dbReference type="EC" id="2.7.7.23"/>
    </reaction>
</comment>
<reference evidence="21 22" key="2">
    <citation type="submission" date="2019-05" db="EMBL/GenBank/DDBJ databases">
        <title>Genome evolution of the obligate endosymbiont Buchnera aphidicola.</title>
        <authorList>
            <person name="Moran N.A."/>
        </authorList>
    </citation>
    <scope>NUCLEOTIDE SEQUENCE [LARGE SCALE GENOMIC DNA]</scope>
    <source>
        <strain evidence="21 22">Ala</strain>
    </source>
</reference>
<evidence type="ECO:0000256" key="16">
    <source>
        <dbReference type="ARBA" id="ARBA00048493"/>
    </source>
</evidence>
<keyword evidence="10 18" id="KW-0133">Cell shape</keyword>
<dbReference type="RefSeq" id="WP_158339209.1">
    <property type="nucleotide sequence ID" value="NZ_CP034891.1"/>
</dbReference>
<dbReference type="CDD" id="cd02540">
    <property type="entry name" value="GT2_GlmU_N_bac"/>
    <property type="match status" value="1"/>
</dbReference>
<feature type="binding site" evidence="18">
    <location>
        <begin position="81"/>
        <end position="82"/>
    </location>
    <ligand>
        <name>UDP-N-acetyl-alpha-D-glucosamine</name>
        <dbReference type="ChEBI" id="CHEBI:57705"/>
    </ligand>
</feature>
<dbReference type="InterPro" id="IPR038009">
    <property type="entry name" value="GlmU_C_LbH"/>
</dbReference>
<evidence type="ECO:0000256" key="7">
    <source>
        <dbReference type="ARBA" id="ARBA00022723"/>
    </source>
</evidence>
<evidence type="ECO:0000256" key="14">
    <source>
        <dbReference type="ARBA" id="ARBA00023316"/>
    </source>
</evidence>
<comment type="similarity">
    <text evidence="3 18">In the N-terminal section; belongs to the N-acetylglucosamine-1-phosphate uridyltransferase family.</text>
</comment>
<organism evidence="21 22">
    <name type="scientific">Buchnera aphidicola</name>
    <name type="common">Acyrthosiphon lactucae</name>
    <dbReference type="NCBI Taxonomy" id="1241832"/>
    <lineage>
        <taxon>Bacteria</taxon>
        <taxon>Pseudomonadati</taxon>
        <taxon>Pseudomonadota</taxon>
        <taxon>Gammaproteobacteria</taxon>
        <taxon>Enterobacterales</taxon>
        <taxon>Erwiniaceae</taxon>
        <taxon>Buchnera</taxon>
    </lineage>
</organism>
<comment type="caution">
    <text evidence="18">Lacks conserved residue(s) required for the propagation of feature annotation.</text>
</comment>
<sequence length="459" mass="51391">MLKNEIIVIILAAGKGTRMKSNYPKVLHYLGGKTILEHVIQTAQSIKPKKIIIVYNSQKKIIFSNIHNIPIEWVIQKKPQGTGQAILLATEKISDNKNILVLYGDVPLISIESIQKLKKSKKKSKISLLTVKTQNPYGYGRILREKGKVIGIIEEQDATNTQKNIKEIYSGVFIAKSVDLKRWLKKIEKKNKKQEFYLTDIISLAYLEGSFIKTVQPLNHEEILGINNKLQLSILEKIFQKKQINQLLINGVTIKDPSHFIIRGTLKYGKNVEIDTGVILEKNVVLGDDVKIGPGCIIKNSIIDSQTNIEAYTIIENAKIGKSCVIGPFAHLRSNTLLNKNVQIGNFVEIKDSFIEKKSKIKHLSYLGNSEIGSNVNIGAGSITCNYDGANKFKTIIGDNVLVGSNTQLVAPIKIAKNTTIAAGTTLTKDINTPCLVYNTKEQRYKKDWIRPNKIHKKK</sequence>
<dbReference type="InterPro" id="IPR018357">
    <property type="entry name" value="Hexapep_transf_CS"/>
</dbReference>
<feature type="region of interest" description="N-acetyltransferase" evidence="18">
    <location>
        <begin position="251"/>
        <end position="459"/>
    </location>
</feature>
<feature type="region of interest" description="Linker" evidence="18">
    <location>
        <begin position="230"/>
        <end position="250"/>
    </location>
</feature>
<feature type="binding site" evidence="18">
    <location>
        <position position="154"/>
    </location>
    <ligand>
        <name>UDP-N-acetyl-alpha-D-glucosamine</name>
        <dbReference type="ChEBI" id="CHEBI:57705"/>
    </ligand>
</feature>
<feature type="binding site" evidence="18">
    <location>
        <position position="377"/>
    </location>
    <ligand>
        <name>UDP-N-acetyl-alpha-D-glucosamine</name>
        <dbReference type="ChEBI" id="CHEBI:57705"/>
    </ligand>
</feature>
<dbReference type="InterPro" id="IPR025877">
    <property type="entry name" value="MobA-like_NTP_Trfase"/>
</dbReference>
<comment type="pathway">
    <text evidence="18">Nucleotide-sugar biosynthesis; UDP-N-acetyl-alpha-D-glucosamine biosynthesis; N-acetyl-alpha-D-glucosamine 1-phosphate from alpha-D-glucosamine 6-phosphate (route II): step 2/2.</text>
</comment>
<evidence type="ECO:0000256" key="8">
    <source>
        <dbReference type="ARBA" id="ARBA00022737"/>
    </source>
</evidence>
<comment type="pathway">
    <text evidence="18">Nucleotide-sugar biosynthesis; UDP-N-acetyl-alpha-D-glucosamine biosynthesis; UDP-N-acetyl-alpha-D-glucosamine from N-acetyl-alpha-D-glucosamine 1-phosphate: step 1/1.</text>
</comment>
<feature type="binding site" evidence="18">
    <location>
        <begin position="11"/>
        <end position="14"/>
    </location>
    <ligand>
        <name>UDP-N-acetyl-alpha-D-glucosamine</name>
        <dbReference type="ChEBI" id="CHEBI:57705"/>
    </ligand>
</feature>
<keyword evidence="8 18" id="KW-0677">Repeat</keyword>
<dbReference type="EMBL" id="CP034891">
    <property type="protein sequence ID" value="QCI17452.1"/>
    <property type="molecule type" value="Genomic_DNA"/>
</dbReference>
<dbReference type="Gene3D" id="2.160.10.10">
    <property type="entry name" value="Hexapeptide repeat proteins"/>
    <property type="match status" value="1"/>
</dbReference>
<evidence type="ECO:0000256" key="13">
    <source>
        <dbReference type="ARBA" id="ARBA00023315"/>
    </source>
</evidence>
<feature type="binding site" evidence="18">
    <location>
        <position position="140"/>
    </location>
    <ligand>
        <name>UDP-N-acetyl-alpha-D-glucosamine</name>
        <dbReference type="ChEBI" id="CHEBI:57705"/>
    </ligand>
</feature>
<dbReference type="GO" id="GO:0005737">
    <property type="term" value="C:cytoplasm"/>
    <property type="evidence" value="ECO:0007669"/>
    <property type="project" value="UniProtKB-SubCell"/>
</dbReference>
<dbReference type="NCBIfam" id="TIGR01173">
    <property type="entry name" value="glmU"/>
    <property type="match status" value="1"/>
</dbReference>
<dbReference type="GO" id="GO:0008360">
    <property type="term" value="P:regulation of cell shape"/>
    <property type="evidence" value="ECO:0007669"/>
    <property type="project" value="UniProtKB-KW"/>
</dbReference>
<keyword evidence="9 18" id="KW-0460">Magnesium</keyword>
<dbReference type="HAMAP" id="MF_01631">
    <property type="entry name" value="GlmU"/>
    <property type="match status" value="1"/>
</dbReference>
<evidence type="ECO:0000259" key="19">
    <source>
        <dbReference type="Pfam" id="PF12804"/>
    </source>
</evidence>
<dbReference type="InterPro" id="IPR050065">
    <property type="entry name" value="GlmU-like"/>
</dbReference>
<feature type="binding site" evidence="18">
    <location>
        <position position="380"/>
    </location>
    <ligand>
        <name>acetyl-CoA</name>
        <dbReference type="ChEBI" id="CHEBI:57288"/>
    </ligand>
</feature>
<dbReference type="GO" id="GO:0071555">
    <property type="term" value="P:cell wall organization"/>
    <property type="evidence" value="ECO:0007669"/>
    <property type="project" value="UniProtKB-KW"/>
</dbReference>
<feature type="binding site" evidence="18">
    <location>
        <position position="423"/>
    </location>
    <ligand>
        <name>acetyl-CoA</name>
        <dbReference type="ChEBI" id="CHEBI:57288"/>
    </ligand>
</feature>
<feature type="active site" description="Proton acceptor" evidence="18">
    <location>
        <position position="363"/>
    </location>
</feature>
<protein>
    <recommendedName>
        <fullName evidence="18">Bifunctional protein GlmU</fullName>
    </recommendedName>
    <domain>
        <recommendedName>
            <fullName evidence="18">UDP-N-acetylglucosamine pyrophosphorylase</fullName>
            <ecNumber evidence="18">2.7.7.23</ecNumber>
        </recommendedName>
        <alternativeName>
            <fullName evidence="18">N-acetylglucosamine-1-phosphate uridyltransferase</fullName>
        </alternativeName>
    </domain>
    <domain>
        <recommendedName>
            <fullName evidence="18">Glucosamine-1-phosphate N-acetyltransferase</fullName>
            <ecNumber evidence="18">2.3.1.157</ecNumber>
        </recommendedName>
    </domain>
</protein>
<dbReference type="EC" id="2.7.7.23" evidence="18"/>
<comment type="function">
    <text evidence="17 18">Catalyzes the last two sequential reactions in the de novo biosynthetic pathway for UDP-N-acetylglucosamine (UDP-GlcNAc). The C-terminal domain catalyzes the transfer of acetyl group from acetyl coenzyme A to glucosamine-1-phosphate (GlcN-1-P) to produce N-acetylglucosamine-1-phosphate (GlcNAc-1-P), which is converted into UDP-GlcNAc by the transfer of uridine 5-monophosphate (from uridine 5-triphosphate), a reaction catalyzed by the N-terminal domain.</text>
</comment>
<dbReference type="GO" id="GO:0003977">
    <property type="term" value="F:UDP-N-acetylglucosamine diphosphorylase activity"/>
    <property type="evidence" value="ECO:0007669"/>
    <property type="project" value="UniProtKB-UniRule"/>
</dbReference>
<dbReference type="Gene3D" id="3.90.550.10">
    <property type="entry name" value="Spore Coat Polysaccharide Biosynthesis Protein SpsA, Chain A"/>
    <property type="match status" value="1"/>
</dbReference>
<keyword evidence="11 18" id="KW-0573">Peptidoglycan synthesis</keyword>
<dbReference type="PANTHER" id="PTHR43584">
    <property type="entry name" value="NUCLEOTIDYL TRANSFERASE"/>
    <property type="match status" value="1"/>
</dbReference>
<evidence type="ECO:0000256" key="5">
    <source>
        <dbReference type="ARBA" id="ARBA00022679"/>
    </source>
</evidence>
<comment type="catalytic activity">
    <reaction evidence="15 18">
        <text>alpha-D-glucosamine 1-phosphate + acetyl-CoA = N-acetyl-alpha-D-glucosamine 1-phosphate + CoA + H(+)</text>
        <dbReference type="Rhea" id="RHEA:13725"/>
        <dbReference type="ChEBI" id="CHEBI:15378"/>
        <dbReference type="ChEBI" id="CHEBI:57287"/>
        <dbReference type="ChEBI" id="CHEBI:57288"/>
        <dbReference type="ChEBI" id="CHEBI:57776"/>
        <dbReference type="ChEBI" id="CHEBI:58516"/>
        <dbReference type="EC" id="2.3.1.157"/>
    </reaction>
</comment>
<dbReference type="InterPro" id="IPR029044">
    <property type="entry name" value="Nucleotide-diphossugar_trans"/>
</dbReference>
<feature type="binding site" evidence="18">
    <location>
        <position position="351"/>
    </location>
    <ligand>
        <name>UDP-N-acetyl-alpha-D-glucosamine</name>
        <dbReference type="ChEBI" id="CHEBI:57705"/>
    </ligand>
</feature>
<dbReference type="AlphaFoldDB" id="A0A4D6XL35"/>
<comment type="similarity">
    <text evidence="2 18">In the C-terminal section; belongs to the transferase hexapeptide repeat family.</text>
</comment>
<dbReference type="SUPFAM" id="SSF51161">
    <property type="entry name" value="Trimeric LpxA-like enzymes"/>
    <property type="match status" value="1"/>
</dbReference>
<feature type="binding site" evidence="18">
    <location>
        <position position="366"/>
    </location>
    <ligand>
        <name>UDP-N-acetyl-alpha-D-glucosamine</name>
        <dbReference type="ChEBI" id="CHEBI:57705"/>
    </ligand>
</feature>
<keyword evidence="14 18" id="KW-0961">Cell wall biogenesis/degradation</keyword>
<dbReference type="GO" id="GO:0009245">
    <property type="term" value="P:lipid A biosynthetic process"/>
    <property type="evidence" value="ECO:0007669"/>
    <property type="project" value="UniProtKB-UniRule"/>
</dbReference>
<dbReference type="InterPro" id="IPR005882">
    <property type="entry name" value="Bifunctional_GlmU"/>
</dbReference>
<evidence type="ECO:0000256" key="15">
    <source>
        <dbReference type="ARBA" id="ARBA00048247"/>
    </source>
</evidence>
<feature type="region of interest" description="Pyrophosphorylase" evidence="18">
    <location>
        <begin position="1"/>
        <end position="229"/>
    </location>
</feature>
<dbReference type="GO" id="GO:0000287">
    <property type="term" value="F:magnesium ion binding"/>
    <property type="evidence" value="ECO:0007669"/>
    <property type="project" value="UniProtKB-UniRule"/>
</dbReference>
<dbReference type="InterPro" id="IPR011004">
    <property type="entry name" value="Trimer_LpxA-like_sf"/>
</dbReference>
<keyword evidence="7 18" id="KW-0479">Metal-binding</keyword>
<evidence type="ECO:0000256" key="4">
    <source>
        <dbReference type="ARBA" id="ARBA00022490"/>
    </source>
</evidence>
<keyword evidence="5 18" id="KW-0808">Transferase</keyword>
<feature type="domain" description="MobA-like NTP transferase" evidence="19">
    <location>
        <begin position="8"/>
        <end position="134"/>
    </location>
</feature>
<dbReference type="InterPro" id="IPR056729">
    <property type="entry name" value="GMPPB_C"/>
</dbReference>
<evidence type="ECO:0000313" key="22">
    <source>
        <dbReference type="Proteomes" id="UP000298660"/>
    </source>
</evidence>
<keyword evidence="13 18" id="KW-0012">Acyltransferase</keyword>
<dbReference type="Proteomes" id="UP000298660">
    <property type="component" value="Chromosome"/>
</dbReference>
<dbReference type="Pfam" id="PF12804">
    <property type="entry name" value="NTP_transf_3"/>
    <property type="match status" value="1"/>
</dbReference>
<evidence type="ECO:0000256" key="17">
    <source>
        <dbReference type="ARBA" id="ARBA00049628"/>
    </source>
</evidence>
<evidence type="ECO:0000256" key="2">
    <source>
        <dbReference type="ARBA" id="ARBA00007707"/>
    </source>
</evidence>
<name>A0A4D6XL35_9GAMM</name>
<feature type="binding site" evidence="18">
    <location>
        <position position="25"/>
    </location>
    <ligand>
        <name>UDP-N-acetyl-alpha-D-glucosamine</name>
        <dbReference type="ChEBI" id="CHEBI:57705"/>
    </ligand>
</feature>
<feature type="binding site" evidence="18">
    <location>
        <begin position="103"/>
        <end position="105"/>
    </location>
    <ligand>
        <name>UDP-N-acetyl-alpha-D-glucosamine</name>
        <dbReference type="ChEBI" id="CHEBI:57705"/>
    </ligand>
</feature>
<evidence type="ECO:0000256" key="6">
    <source>
        <dbReference type="ARBA" id="ARBA00022695"/>
    </source>
</evidence>
<proteinExistence type="inferred from homology"/>
<evidence type="ECO:0000256" key="3">
    <source>
        <dbReference type="ARBA" id="ARBA00007947"/>
    </source>
</evidence>
<gene>
    <name evidence="18 21" type="primary">glmU</name>
    <name evidence="21" type="ORF">D9V61_00135</name>
</gene>
<feature type="binding site" evidence="18">
    <location>
        <begin position="386"/>
        <end position="387"/>
    </location>
    <ligand>
        <name>acetyl-CoA</name>
        <dbReference type="ChEBI" id="CHEBI:57288"/>
    </ligand>
</feature>
<evidence type="ECO:0000256" key="18">
    <source>
        <dbReference type="HAMAP-Rule" id="MF_01631"/>
    </source>
</evidence>
<evidence type="ECO:0000313" key="21">
    <source>
        <dbReference type="EMBL" id="QCI17452.1"/>
    </source>
</evidence>
<keyword evidence="12 18" id="KW-0511">Multifunctional enzyme</keyword>
<feature type="binding site" evidence="18">
    <location>
        <position position="227"/>
    </location>
    <ligand>
        <name>Mg(2+)</name>
        <dbReference type="ChEBI" id="CHEBI:18420"/>
    </ligand>
</feature>
<dbReference type="InterPro" id="IPR001451">
    <property type="entry name" value="Hexapep"/>
</dbReference>
<dbReference type="GO" id="GO:0006048">
    <property type="term" value="P:UDP-N-acetylglucosamine biosynthetic process"/>
    <property type="evidence" value="ECO:0007669"/>
    <property type="project" value="UniProtKB-UniPathway"/>
</dbReference>
<dbReference type="OrthoDB" id="9775031at2"/>
<accession>A0A4D6XL35</accession>
<keyword evidence="6 18" id="KW-0548">Nucleotidyltransferase</keyword>
<evidence type="ECO:0000256" key="11">
    <source>
        <dbReference type="ARBA" id="ARBA00022984"/>
    </source>
</evidence>
<evidence type="ECO:0000259" key="20">
    <source>
        <dbReference type="Pfam" id="PF25087"/>
    </source>
</evidence>
<dbReference type="UniPathway" id="UPA00973"/>